<evidence type="ECO:0000313" key="8">
    <source>
        <dbReference type="EMBL" id="QHI95612.1"/>
    </source>
</evidence>
<keyword evidence="4 6" id="KW-1133">Transmembrane helix</keyword>
<feature type="domain" description="Cache" evidence="7">
    <location>
        <begin position="39"/>
        <end position="309"/>
    </location>
</feature>
<evidence type="ECO:0000256" key="4">
    <source>
        <dbReference type="ARBA" id="ARBA00022989"/>
    </source>
</evidence>
<keyword evidence="9" id="KW-1185">Reference proteome</keyword>
<feature type="transmembrane region" description="Helical" evidence="6">
    <location>
        <begin position="342"/>
        <end position="361"/>
    </location>
</feature>
<dbReference type="InterPro" id="IPR029016">
    <property type="entry name" value="GAF-like_dom_sf"/>
</dbReference>
<dbReference type="EMBL" id="CP047652">
    <property type="protein sequence ID" value="QHI95612.1"/>
    <property type="molecule type" value="Genomic_DNA"/>
</dbReference>
<proteinExistence type="predicted"/>
<name>A0A6P1NIX2_9PROT</name>
<keyword evidence="2" id="KW-1003">Cell membrane</keyword>
<dbReference type="InterPro" id="IPR033479">
    <property type="entry name" value="dCache_1"/>
</dbReference>
<evidence type="ECO:0000256" key="1">
    <source>
        <dbReference type="ARBA" id="ARBA00004651"/>
    </source>
</evidence>
<evidence type="ECO:0000256" key="5">
    <source>
        <dbReference type="ARBA" id="ARBA00023136"/>
    </source>
</evidence>
<evidence type="ECO:0000256" key="6">
    <source>
        <dbReference type="SAM" id="Phobius"/>
    </source>
</evidence>
<gene>
    <name evidence="8" type="ORF">GT348_04420</name>
</gene>
<dbReference type="SUPFAM" id="SSF55781">
    <property type="entry name" value="GAF domain-like"/>
    <property type="match status" value="1"/>
</dbReference>
<feature type="transmembrane region" description="Helical" evidence="6">
    <location>
        <begin position="12"/>
        <end position="33"/>
    </location>
</feature>
<dbReference type="GO" id="GO:0005886">
    <property type="term" value="C:plasma membrane"/>
    <property type="evidence" value="ECO:0007669"/>
    <property type="project" value="UniProtKB-SubCell"/>
</dbReference>
<dbReference type="Gene3D" id="3.30.450.40">
    <property type="match status" value="1"/>
</dbReference>
<dbReference type="RefSeq" id="WP_160618688.1">
    <property type="nucleotide sequence ID" value="NZ_CP047652.1"/>
</dbReference>
<sequence>MSSPSNRRWQIAQFLAPIFGVVLVIGAIILVSLHNYHSTREGAIQLSRSLLNSEQRYITQEVSNYLSPARSSSVVAKDLLNGPDIDKDVINFMLLGRSVLKNVPQVASFYLADDEGHFWMMAPRDGNYEETTYKIENGQHVFHHEIRDSEGRFVSEDDLKTDPYDPRGQNWYLGALKKEQQPGKLSLFWRDPVPYLSTNQFIITASTTFKTIDGRRMVFAINIALNQLSHFVNSLKIGKNGQAVIVDVGGHIIAGHNMEAMRAAKFDTTKVKLDPATQSVFIRALNIFKIQGPGTGLVHIKDQNYVTIASAMALAKKSWVLLINAPESDFANFAQIVQKQNIYFSLIVIVLSLLLAVGFIYQGRRVVFFQKRLKKGQKKIREESAGLLAIANTPSLLNPEKEIPAMTEVLAERAKAKRTSLWRLLPDGQRLLCEDMFDRTEDIHGSGIELAKHSHPALFECLRDSQLIDVPNAEEDDRFRSVQRVVMRTIDSSHLLFVPILDQHNPVGL</sequence>
<reference evidence="8 9" key="1">
    <citation type="submission" date="2020-01" db="EMBL/GenBank/DDBJ databases">
        <title>Genome sequencing of strain KACC 21507.</title>
        <authorList>
            <person name="Heo J."/>
            <person name="Kim S.-J."/>
            <person name="Kim J.-S."/>
            <person name="Hong S.-B."/>
            <person name="Kwon S.-W."/>
        </authorList>
    </citation>
    <scope>NUCLEOTIDE SEQUENCE [LARGE SCALE GENOMIC DNA]</scope>
    <source>
        <strain evidence="8 9">KACC 21507</strain>
    </source>
</reference>
<dbReference type="KEGG" id="bomb:GT348_04420"/>
<evidence type="ECO:0000259" key="7">
    <source>
        <dbReference type="Pfam" id="PF02743"/>
    </source>
</evidence>
<dbReference type="Pfam" id="PF02743">
    <property type="entry name" value="dCache_1"/>
    <property type="match status" value="1"/>
</dbReference>
<evidence type="ECO:0000313" key="9">
    <source>
        <dbReference type="Proteomes" id="UP000463975"/>
    </source>
</evidence>
<dbReference type="Gene3D" id="3.30.450.20">
    <property type="entry name" value="PAS domain"/>
    <property type="match status" value="2"/>
</dbReference>
<keyword evidence="5 6" id="KW-0472">Membrane</keyword>
<dbReference type="Proteomes" id="UP000463975">
    <property type="component" value="Chromosome"/>
</dbReference>
<organism evidence="8 9">
    <name type="scientific">Aristophania vespae</name>
    <dbReference type="NCBI Taxonomy" id="2697033"/>
    <lineage>
        <taxon>Bacteria</taxon>
        <taxon>Pseudomonadati</taxon>
        <taxon>Pseudomonadota</taxon>
        <taxon>Alphaproteobacteria</taxon>
        <taxon>Acetobacterales</taxon>
        <taxon>Acetobacteraceae</taxon>
        <taxon>Aristophania</taxon>
    </lineage>
</organism>
<comment type="subcellular location">
    <subcellularLocation>
        <location evidence="1">Cell membrane</location>
        <topology evidence="1">Multi-pass membrane protein</topology>
    </subcellularLocation>
</comment>
<evidence type="ECO:0000256" key="3">
    <source>
        <dbReference type="ARBA" id="ARBA00022692"/>
    </source>
</evidence>
<evidence type="ECO:0000256" key="2">
    <source>
        <dbReference type="ARBA" id="ARBA00022475"/>
    </source>
</evidence>
<dbReference type="AlphaFoldDB" id="A0A6P1NIX2"/>
<accession>A0A6P1NIX2</accession>
<keyword evidence="3 6" id="KW-0812">Transmembrane</keyword>
<protein>
    <recommendedName>
        <fullName evidence="7">Cache domain-containing protein</fullName>
    </recommendedName>
</protein>